<dbReference type="AlphaFoldDB" id="A0A328B046"/>
<evidence type="ECO:0000256" key="1">
    <source>
        <dbReference type="SAM" id="MobiDB-lite"/>
    </source>
</evidence>
<dbReference type="EMBL" id="QFYP01000001">
    <property type="protein sequence ID" value="RAK60750.1"/>
    <property type="molecule type" value="Genomic_DNA"/>
</dbReference>
<evidence type="ECO:0000256" key="2">
    <source>
        <dbReference type="SAM" id="SignalP"/>
    </source>
</evidence>
<reference evidence="4" key="1">
    <citation type="submission" date="2018-05" db="EMBL/GenBank/DDBJ databases">
        <authorList>
            <person name="Li X."/>
        </authorList>
    </citation>
    <scope>NUCLEOTIDE SEQUENCE [LARGE SCALE GENOMIC DNA]</scope>
    <source>
        <strain evidence="4">HKS-05</strain>
    </source>
</reference>
<sequence length="103" mass="11947">MSMKAMLLAAATAASLLAPAAAMAQDYGRYNDGWRRAPQSQSWREQPRGDRYGRAYAAAYGDAYYNGGHDRRDRQWAYSNDRRNQWDRRDHRSHGHDGEGYRY</sequence>
<proteinExistence type="predicted"/>
<keyword evidence="2" id="KW-0732">Signal</keyword>
<evidence type="ECO:0000313" key="4">
    <source>
        <dbReference type="Proteomes" id="UP000249842"/>
    </source>
</evidence>
<name>A0A328B046_9CAUL</name>
<feature type="signal peptide" evidence="2">
    <location>
        <begin position="1"/>
        <end position="24"/>
    </location>
</feature>
<dbReference type="RefSeq" id="WP_111458042.1">
    <property type="nucleotide sequence ID" value="NZ_QFYP01000001.1"/>
</dbReference>
<accession>A0A328B046</accession>
<protein>
    <submittedName>
        <fullName evidence="3">Uncharacterized protein</fullName>
    </submittedName>
</protein>
<feature type="region of interest" description="Disordered" evidence="1">
    <location>
        <begin position="66"/>
        <end position="103"/>
    </location>
</feature>
<dbReference type="Proteomes" id="UP000249842">
    <property type="component" value="Unassembled WGS sequence"/>
</dbReference>
<evidence type="ECO:0000313" key="3">
    <source>
        <dbReference type="EMBL" id="RAK60750.1"/>
    </source>
</evidence>
<feature type="chain" id="PRO_5016379549" evidence="2">
    <location>
        <begin position="25"/>
        <end position="103"/>
    </location>
</feature>
<organism evidence="3 4">
    <name type="scientific">Phenylobacterium hankyongense</name>
    <dbReference type="NCBI Taxonomy" id="1813876"/>
    <lineage>
        <taxon>Bacteria</taxon>
        <taxon>Pseudomonadati</taxon>
        <taxon>Pseudomonadota</taxon>
        <taxon>Alphaproteobacteria</taxon>
        <taxon>Caulobacterales</taxon>
        <taxon>Caulobacteraceae</taxon>
        <taxon>Phenylobacterium</taxon>
    </lineage>
</organism>
<comment type="caution">
    <text evidence="3">The sequence shown here is derived from an EMBL/GenBank/DDBJ whole genome shotgun (WGS) entry which is preliminary data.</text>
</comment>
<keyword evidence="4" id="KW-1185">Reference proteome</keyword>
<feature type="compositionally biased region" description="Basic and acidic residues" evidence="1">
    <location>
        <begin position="68"/>
        <end position="103"/>
    </location>
</feature>
<gene>
    <name evidence="3" type="ORF">DJ021_13500</name>
</gene>